<accession>A0A402D3H4</accession>
<evidence type="ECO:0000313" key="4">
    <source>
        <dbReference type="Proteomes" id="UP000287394"/>
    </source>
</evidence>
<dbReference type="EMBL" id="AP025739">
    <property type="protein sequence ID" value="BDI28575.1"/>
    <property type="molecule type" value="Genomic_DNA"/>
</dbReference>
<protein>
    <submittedName>
        <fullName evidence="3">Uncharacterized protein</fullName>
    </submittedName>
</protein>
<sequence length="288" mass="27812">MKKQTIWRGAAPAAIGLLLLTGCGGGGGSSSGDSTTGSTGATTGSTTGGSTGASLTASQQAASASGVSGAVYGAATVAALGSLSDAASITPAIEGTVSHAGSETHPTVTVKKTSGGVTVTLDYGSGITQGGVTRSGVVIVAINTSAKTASVTFQNFTVNGKTVSGTIQLTSLSYSSNRVAFASAVDLTIGGVGTIVGGESVSYASQTLTIDSANVTYTDTMGKVYLIGLSHVVIPYGATGSLLPDSGALTLSESSVGTIAVTFTANTPATKTVLVSVNGGPQIALTLS</sequence>
<feature type="chain" id="PRO_5044259921" evidence="2">
    <location>
        <begin position="25"/>
        <end position="288"/>
    </location>
</feature>
<feature type="region of interest" description="Disordered" evidence="1">
    <location>
        <begin position="28"/>
        <end position="54"/>
    </location>
</feature>
<dbReference type="AlphaFoldDB" id="A0A402D3H4"/>
<evidence type="ECO:0000313" key="3">
    <source>
        <dbReference type="EMBL" id="BDI28575.1"/>
    </source>
</evidence>
<organism evidence="3 4">
    <name type="scientific">Capsulimonas corticalis</name>
    <dbReference type="NCBI Taxonomy" id="2219043"/>
    <lineage>
        <taxon>Bacteria</taxon>
        <taxon>Bacillati</taxon>
        <taxon>Armatimonadota</taxon>
        <taxon>Armatimonadia</taxon>
        <taxon>Capsulimonadales</taxon>
        <taxon>Capsulimonadaceae</taxon>
        <taxon>Capsulimonas</taxon>
    </lineage>
</organism>
<dbReference type="PROSITE" id="PS51257">
    <property type="entry name" value="PROKAR_LIPOPROTEIN"/>
    <property type="match status" value="1"/>
</dbReference>
<feature type="compositionally biased region" description="Low complexity" evidence="1">
    <location>
        <begin position="31"/>
        <end position="45"/>
    </location>
</feature>
<dbReference type="RefSeq" id="WP_119324029.1">
    <property type="nucleotide sequence ID" value="NZ_AP025739.1"/>
</dbReference>
<dbReference type="Proteomes" id="UP000287394">
    <property type="component" value="Chromosome"/>
</dbReference>
<keyword evidence="2" id="KW-0732">Signal</keyword>
<proteinExistence type="predicted"/>
<dbReference type="KEGG" id="ccot:CCAX7_006260"/>
<evidence type="ECO:0000256" key="1">
    <source>
        <dbReference type="SAM" id="MobiDB-lite"/>
    </source>
</evidence>
<reference evidence="3 4" key="1">
    <citation type="journal article" date="2019" name="Int. J. Syst. Evol. Microbiol.">
        <title>Capsulimonas corticalis gen. nov., sp. nov., an aerobic capsulated bacterium, of a novel bacterial order, Capsulimonadales ord. nov., of the class Armatimonadia of the phylum Armatimonadetes.</title>
        <authorList>
            <person name="Li J."/>
            <person name="Kudo C."/>
            <person name="Tonouchi A."/>
        </authorList>
    </citation>
    <scope>NUCLEOTIDE SEQUENCE [LARGE SCALE GENOMIC DNA]</scope>
    <source>
        <strain evidence="3 4">AX-7</strain>
    </source>
</reference>
<name>A0A402D3H4_9BACT</name>
<feature type="signal peptide" evidence="2">
    <location>
        <begin position="1"/>
        <end position="24"/>
    </location>
</feature>
<keyword evidence="4" id="KW-1185">Reference proteome</keyword>
<gene>
    <name evidence="3" type="ORF">CCAX7_006260</name>
</gene>
<evidence type="ECO:0000256" key="2">
    <source>
        <dbReference type="SAM" id="SignalP"/>
    </source>
</evidence>